<evidence type="ECO:0000313" key="2">
    <source>
        <dbReference type="EMBL" id="EEX22002.1"/>
    </source>
</evidence>
<dbReference type="GO" id="GO:0004519">
    <property type="term" value="F:endonuclease activity"/>
    <property type="evidence" value="ECO:0007669"/>
    <property type="project" value="UniProtKB-KW"/>
</dbReference>
<keyword evidence="2" id="KW-0540">Nuclease</keyword>
<dbReference type="CDD" id="cd10437">
    <property type="entry name" value="GIY-YIG_HE_I-TevI_like"/>
    <property type="match status" value="1"/>
</dbReference>
<keyword evidence="2" id="KW-0378">Hydrolase</keyword>
<dbReference type="InterPro" id="IPR006350">
    <property type="entry name" value="Intron_endoG1"/>
</dbReference>
<dbReference type="EMBL" id="ABYU02000013">
    <property type="protein sequence ID" value="EEX22002.1"/>
    <property type="molecule type" value="Genomic_DNA"/>
</dbReference>
<evidence type="ECO:0000313" key="3">
    <source>
        <dbReference type="Proteomes" id="UP000003755"/>
    </source>
</evidence>
<dbReference type="InterPro" id="IPR035901">
    <property type="entry name" value="GIY-YIG_endonuc_sf"/>
</dbReference>
<keyword evidence="3" id="KW-1185">Reference proteome</keyword>
<dbReference type="Pfam" id="PF01541">
    <property type="entry name" value="GIY-YIG"/>
    <property type="match status" value="1"/>
</dbReference>
<dbReference type="HOGENOM" id="CLU_094476_0_0_9"/>
<dbReference type="Gene3D" id="3.40.1440.10">
    <property type="entry name" value="GIY-YIG endonuclease"/>
    <property type="match status" value="1"/>
</dbReference>
<dbReference type="InterPro" id="IPR000305">
    <property type="entry name" value="GIY-YIG_endonuc"/>
</dbReference>
<dbReference type="KEGG" id="bhan:CGC63_10200"/>
<dbReference type="SMART" id="SM00465">
    <property type="entry name" value="GIYc"/>
    <property type="match status" value="1"/>
</dbReference>
<dbReference type="SUPFAM" id="SSF64496">
    <property type="entry name" value="DNA-binding domain of intron-encoded endonucleases"/>
    <property type="match status" value="1"/>
</dbReference>
<comment type="caution">
    <text evidence="2">The sequence shown here is derived from an EMBL/GenBank/DDBJ whole genome shotgun (WGS) entry which is preliminary data.</text>
</comment>
<gene>
    <name evidence="2" type="ORF">BLAHAN_05280</name>
</gene>
<proteinExistence type="predicted"/>
<reference evidence="2" key="1">
    <citation type="submission" date="2009-09" db="EMBL/GenBank/DDBJ databases">
        <authorList>
            <person name="Weinstock G."/>
            <person name="Sodergren E."/>
            <person name="Clifton S."/>
            <person name="Fulton L."/>
            <person name="Fulton B."/>
            <person name="Courtney L."/>
            <person name="Fronick C."/>
            <person name="Harrison M."/>
            <person name="Strong C."/>
            <person name="Farmer C."/>
            <person name="Delahaunty K."/>
            <person name="Markovic C."/>
            <person name="Hall O."/>
            <person name="Minx P."/>
            <person name="Tomlinson C."/>
            <person name="Mitreva M."/>
            <person name="Nelson J."/>
            <person name="Hou S."/>
            <person name="Wollam A."/>
            <person name="Pepin K.H."/>
            <person name="Johnson M."/>
            <person name="Bhonagiri V."/>
            <person name="Nash W.E."/>
            <person name="Warren W."/>
            <person name="Chinwalla A."/>
            <person name="Mardis E.R."/>
            <person name="Wilson R.K."/>
        </authorList>
    </citation>
    <scope>NUCLEOTIDE SEQUENCE [LARGE SCALE GENOMIC DNA]</scope>
    <source>
        <strain evidence="2">DSM 20583</strain>
    </source>
</reference>
<dbReference type="RefSeq" id="WP_003020139.1">
    <property type="nucleotide sequence ID" value="NZ_CP022413.2"/>
</dbReference>
<dbReference type="Proteomes" id="UP000003755">
    <property type="component" value="Unassembled WGS sequence"/>
</dbReference>
<evidence type="ECO:0000259" key="1">
    <source>
        <dbReference type="PROSITE" id="PS50164"/>
    </source>
</evidence>
<organism evidence="2 3">
    <name type="scientific">Blautia hansenii DSM 20583</name>
    <dbReference type="NCBI Taxonomy" id="537007"/>
    <lineage>
        <taxon>Bacteria</taxon>
        <taxon>Bacillati</taxon>
        <taxon>Bacillota</taxon>
        <taxon>Clostridia</taxon>
        <taxon>Lachnospirales</taxon>
        <taxon>Lachnospiraceae</taxon>
        <taxon>Blautia</taxon>
    </lineage>
</organism>
<name>C9L7B8_BLAHA</name>
<dbReference type="PROSITE" id="PS50164">
    <property type="entry name" value="GIY_YIG"/>
    <property type="match status" value="1"/>
</dbReference>
<sequence>MKDNLTEELCGIYCIENTINEKKYIGMSRNIKRRWNEHKSYLNNHTHANQYLQSAWIKYGETNFNFYVLELCEEKNLSERECHYIKLYKSMSHQNGYNLTPGGENTSIGKVVICLKDKSTYNFVHEAASSANVSSATMSIWCKQKRNYMYLEEFDELSSEEKDYWINFNWEEYDHVRLGKAHSRENLSKETLEKYKQALTGENNPRATKVYCPQLDEAFDCIKYASDKYGVNRGSITSCLKGRLKSAGKHPVTGEKLTWEKIEK</sequence>
<protein>
    <submittedName>
        <fullName evidence="2">Group I intron endonuclease</fullName>
    </submittedName>
</protein>
<dbReference type="STRING" id="537007.BLAHAN_05280"/>
<dbReference type="SUPFAM" id="SSF82771">
    <property type="entry name" value="GIY-YIG endonuclease"/>
    <property type="match status" value="1"/>
</dbReference>
<keyword evidence="2" id="KW-0255">Endonuclease</keyword>
<dbReference type="eggNOG" id="COG3860">
    <property type="taxonomic scope" value="Bacteria"/>
</dbReference>
<feature type="domain" description="GIY-YIG" evidence="1">
    <location>
        <begin position="8"/>
        <end position="99"/>
    </location>
</feature>
<accession>C9L7B8</accession>
<dbReference type="AlphaFoldDB" id="C9L7B8"/>
<dbReference type="NCBIfam" id="TIGR01453">
    <property type="entry name" value="grpIintron_endo"/>
    <property type="match status" value="1"/>
</dbReference>